<accession>A0ABX6DRJ5</accession>
<name>A0ABX6DRJ5_KLUIN</name>
<feature type="chain" id="PRO_5045108103" description="Fimbrial adhesin EcpD" evidence="1">
    <location>
        <begin position="24"/>
        <end position="547"/>
    </location>
</feature>
<evidence type="ECO:0000256" key="1">
    <source>
        <dbReference type="SAM" id="SignalP"/>
    </source>
</evidence>
<feature type="signal peptide" evidence="1">
    <location>
        <begin position="1"/>
        <end position="23"/>
    </location>
</feature>
<protein>
    <recommendedName>
        <fullName evidence="4">Fimbrial adhesin EcpD</fullName>
    </recommendedName>
</protein>
<dbReference type="Proteomes" id="UP000344450">
    <property type="component" value="Chromosome"/>
</dbReference>
<evidence type="ECO:0008006" key="4">
    <source>
        <dbReference type="Google" id="ProtNLM"/>
    </source>
</evidence>
<keyword evidence="3" id="KW-1185">Reference proteome</keyword>
<proteinExistence type="predicted"/>
<sequence length="547" mass="60078">MRAKWYVVVMMLLSMAYLTCARAAVTKTNWPNASAMQFVLVDNNNDDNYFVTPGGALDPRLTGGSAWTGLKYTGSGTIYQQSLGYIDNGYNTGLHANWKYDMWLEDAPMSHPLTGLRCINWYGGCNMTTSLIEPQTTDAKGFYGATVTPGGAKWMHGMMSDSFYQYLRQMQVGSSFSMVINGCQTSVNYDSTSGARCIDQASGTWYTRRVTHTKAANLKLIDTHTLNEVFINSDGVPTLGEGSSNCKPQTIGSRVGISCKMVNYTLQHNGLSNTSIHIFPAVSNNALSSAIGSYDMQFSLNGNSWKPVNGTAQYYNFNDMKSSDSIYLFFSSNFFKKMVEQGISDINTQDLFNFRFQNITSPESGWYEFSTSNALIIKPRDFSISIVSDEYTMTPHHEGGVGSGKPSLDFGYIVTTSGKTAADEVLVKVTGPVQTIAGRSYCIFSSADNTTRVPFPAILSFITQDGVAKTFDTGCDDSWRDLTDALWLSTPWNDISGDTGLMNKATVKLSIPMNDGISLKTVDGEDWFGDVSASGEIRVQATWRNVN</sequence>
<organism evidence="2 3">
    <name type="scientific">Kluyvera intermedia</name>
    <name type="common">Enterobacter intermedius</name>
    <dbReference type="NCBI Taxonomy" id="61648"/>
    <lineage>
        <taxon>Bacteria</taxon>
        <taxon>Pseudomonadati</taxon>
        <taxon>Pseudomonadota</taxon>
        <taxon>Gammaproteobacteria</taxon>
        <taxon>Enterobacterales</taxon>
        <taxon>Enterobacteriaceae</taxon>
        <taxon>Kluyvera</taxon>
    </lineage>
</organism>
<dbReference type="RefSeq" id="WP_062773937.1">
    <property type="nucleotide sequence ID" value="NZ_CP045843.1"/>
</dbReference>
<dbReference type="GeneID" id="91974063"/>
<gene>
    <name evidence="2" type="ORF">GHC21_16695</name>
</gene>
<evidence type="ECO:0000313" key="3">
    <source>
        <dbReference type="Proteomes" id="UP000344450"/>
    </source>
</evidence>
<evidence type="ECO:0000313" key="2">
    <source>
        <dbReference type="EMBL" id="QGH31209.1"/>
    </source>
</evidence>
<reference evidence="2 3" key="1">
    <citation type="submission" date="2019-10" db="EMBL/GenBank/DDBJ databases">
        <title>Complete genome sequencing of drug resistant plasmids in Kluyvera intermedia.</title>
        <authorList>
            <person name="Ke C."/>
            <person name="Jian S."/>
        </authorList>
    </citation>
    <scope>NUCLEOTIDE SEQUENCE [LARGE SCALE GENOMIC DNA]</scope>
    <source>
        <strain evidence="2 3">N2-1</strain>
    </source>
</reference>
<dbReference type="EMBL" id="CP045845">
    <property type="protein sequence ID" value="QGH31209.1"/>
    <property type="molecule type" value="Genomic_DNA"/>
</dbReference>
<keyword evidence="1" id="KW-0732">Signal</keyword>